<gene>
    <name evidence="1" type="ORF">EVAR_39391_1</name>
</gene>
<organism evidence="1 2">
    <name type="scientific">Eumeta variegata</name>
    <name type="common">Bagworm moth</name>
    <name type="synonym">Eumeta japonica</name>
    <dbReference type="NCBI Taxonomy" id="151549"/>
    <lineage>
        <taxon>Eukaryota</taxon>
        <taxon>Metazoa</taxon>
        <taxon>Ecdysozoa</taxon>
        <taxon>Arthropoda</taxon>
        <taxon>Hexapoda</taxon>
        <taxon>Insecta</taxon>
        <taxon>Pterygota</taxon>
        <taxon>Neoptera</taxon>
        <taxon>Endopterygota</taxon>
        <taxon>Lepidoptera</taxon>
        <taxon>Glossata</taxon>
        <taxon>Ditrysia</taxon>
        <taxon>Tineoidea</taxon>
        <taxon>Psychidae</taxon>
        <taxon>Oiketicinae</taxon>
        <taxon>Eumeta</taxon>
    </lineage>
</organism>
<comment type="caution">
    <text evidence="1">The sequence shown here is derived from an EMBL/GenBank/DDBJ whole genome shotgun (WGS) entry which is preliminary data.</text>
</comment>
<dbReference type="Proteomes" id="UP000299102">
    <property type="component" value="Unassembled WGS sequence"/>
</dbReference>
<protein>
    <submittedName>
        <fullName evidence="1">Uncharacterized protein</fullName>
    </submittedName>
</protein>
<reference evidence="1 2" key="1">
    <citation type="journal article" date="2019" name="Commun. Biol.">
        <title>The bagworm genome reveals a unique fibroin gene that provides high tensile strength.</title>
        <authorList>
            <person name="Kono N."/>
            <person name="Nakamura H."/>
            <person name="Ohtoshi R."/>
            <person name="Tomita M."/>
            <person name="Numata K."/>
            <person name="Arakawa K."/>
        </authorList>
    </citation>
    <scope>NUCLEOTIDE SEQUENCE [LARGE SCALE GENOMIC DNA]</scope>
</reference>
<dbReference type="EMBL" id="BGZK01004278">
    <property type="protein sequence ID" value="GBP08068.1"/>
    <property type="molecule type" value="Genomic_DNA"/>
</dbReference>
<evidence type="ECO:0000313" key="2">
    <source>
        <dbReference type="Proteomes" id="UP000299102"/>
    </source>
</evidence>
<sequence>MRFNYERMLCQEPDRVVGASESLQVMPSDRSRDVRRPLMRYLAEDIMVNLKFGQYSTVLTLSCNALSTNRRNCVLPKTIVSIISCGTGPDREFVGPWAETTWGLS</sequence>
<dbReference type="AlphaFoldDB" id="A0A4C1T3P5"/>
<accession>A0A4C1T3P5</accession>
<name>A0A4C1T3P5_EUMVA</name>
<keyword evidence="2" id="KW-1185">Reference proteome</keyword>
<proteinExistence type="predicted"/>
<evidence type="ECO:0000313" key="1">
    <source>
        <dbReference type="EMBL" id="GBP08068.1"/>
    </source>
</evidence>